<dbReference type="FunFam" id="3.40.50.720:FF:000394">
    <property type="entry name" value="GDP-L-fucose synthase"/>
    <property type="match status" value="1"/>
</dbReference>
<dbReference type="InterPro" id="IPR036291">
    <property type="entry name" value="NAD(P)-bd_dom_sf"/>
</dbReference>
<organism evidence="6">
    <name type="scientific">gut metagenome</name>
    <dbReference type="NCBI Taxonomy" id="749906"/>
    <lineage>
        <taxon>unclassified sequences</taxon>
        <taxon>metagenomes</taxon>
        <taxon>organismal metagenomes</taxon>
    </lineage>
</organism>
<evidence type="ECO:0000256" key="3">
    <source>
        <dbReference type="ARBA" id="ARBA00023002"/>
    </source>
</evidence>
<dbReference type="SUPFAM" id="SSF51735">
    <property type="entry name" value="NAD(P)-binding Rossmann-fold domains"/>
    <property type="match status" value="1"/>
</dbReference>
<gene>
    <name evidence="6" type="ORF">EVA_00236</name>
</gene>
<evidence type="ECO:0000313" key="6">
    <source>
        <dbReference type="EMBL" id="EJX11039.1"/>
    </source>
</evidence>
<dbReference type="PANTHER" id="PTHR43238">
    <property type="entry name" value="GDP-L-FUCOSE SYNTHASE"/>
    <property type="match status" value="1"/>
</dbReference>
<dbReference type="Gene3D" id="3.40.50.720">
    <property type="entry name" value="NAD(P)-binding Rossmann-like Domain"/>
    <property type="match status" value="3"/>
</dbReference>
<dbReference type="InterPro" id="IPR001509">
    <property type="entry name" value="Epimerase_deHydtase"/>
</dbReference>
<keyword evidence="3" id="KW-0560">Oxidoreductase</keyword>
<evidence type="ECO:0000256" key="1">
    <source>
        <dbReference type="ARBA" id="ARBA00005959"/>
    </source>
</evidence>
<keyword evidence="4" id="KW-0413">Isomerase</keyword>
<proteinExistence type="inferred from homology"/>
<evidence type="ECO:0000256" key="2">
    <source>
        <dbReference type="ARBA" id="ARBA00022857"/>
    </source>
</evidence>
<evidence type="ECO:0000256" key="4">
    <source>
        <dbReference type="ARBA" id="ARBA00023235"/>
    </source>
</evidence>
<dbReference type="GO" id="GO:0050577">
    <property type="term" value="F:GDP-L-fucose synthase activity"/>
    <property type="evidence" value="ECO:0007669"/>
    <property type="project" value="TreeGrafter"/>
</dbReference>
<dbReference type="Pfam" id="PF01370">
    <property type="entry name" value="Epimerase"/>
    <property type="match status" value="2"/>
</dbReference>
<dbReference type="InterPro" id="IPR028614">
    <property type="entry name" value="GDP_fucose/colitose_synth"/>
</dbReference>
<dbReference type="HAMAP" id="MF_00956">
    <property type="entry name" value="GDP_fucose_synth"/>
    <property type="match status" value="1"/>
</dbReference>
<comment type="similarity">
    <text evidence="1">Belongs to the NAD(P)-dependent epimerase/dehydratase family. Fucose synthase subfamily.</text>
</comment>
<dbReference type="PANTHER" id="PTHR43238:SF1">
    <property type="entry name" value="GDP-L-FUCOSE SYNTHASE"/>
    <property type="match status" value="1"/>
</dbReference>
<dbReference type="AlphaFoldDB" id="J9GSS1"/>
<feature type="domain" description="NAD-dependent epimerase/dehydratase" evidence="5">
    <location>
        <begin position="15"/>
        <end position="201"/>
    </location>
</feature>
<name>J9GSS1_9ZZZZ</name>
<dbReference type="GO" id="GO:0016853">
    <property type="term" value="F:isomerase activity"/>
    <property type="evidence" value="ECO:0007669"/>
    <property type="project" value="UniProtKB-KW"/>
</dbReference>
<protein>
    <submittedName>
        <fullName evidence="6">GDP-L-fucose synthetase</fullName>
    </submittedName>
</protein>
<sequence>MSNVMNKKLSKESKIYIAGHNGLVGSAIWNNLKARGYQHLIGRSHKELDLTNQEAVTRFFDEEKPDAVVLAAAFVGGIMANNLYRADFIMQNMKMQCNVIEQSYLHGVKKLLFLGSTCIYPKNAPQPMKEDALLTSPLEYTNEEYAIAKIAGLKMCESYNLQYGTNYIAVMPTNLYGPNDNFHLENSHVLPAMMRKIYLAKLMHDTNWEAIRKDMNKRPVNPPAALAERIGKKNVDGNEPEERIRKALSFYGIENNKVTLWGDGSPLREFLWSEDMADASVHILLNVNFSDIIGIEKYSSTFYGVKTNGPVDRNNSEGRGGAIPSLGEIRNCHINIGTGKELPIKELAQKVVNSIGFEGEINWDTSKPNGTMRKLIDVSKLHSLGWTHKVEIDEGIEKLYQWYKSTIN</sequence>
<accession>J9GSS1</accession>
<dbReference type="EMBL" id="AMCI01000006">
    <property type="protein sequence ID" value="EJX11039.1"/>
    <property type="molecule type" value="Genomic_DNA"/>
</dbReference>
<feature type="domain" description="NAD-dependent epimerase/dehydratase" evidence="5">
    <location>
        <begin position="244"/>
        <end position="287"/>
    </location>
</feature>
<reference evidence="6" key="1">
    <citation type="journal article" date="2012" name="PLoS ONE">
        <title>Gene sets for utilization of primary and secondary nutrition supplies in the distal gut of endangered iberian lynx.</title>
        <authorList>
            <person name="Alcaide M."/>
            <person name="Messina E."/>
            <person name="Richter M."/>
            <person name="Bargiela R."/>
            <person name="Peplies J."/>
            <person name="Huws S.A."/>
            <person name="Newbold C.J."/>
            <person name="Golyshin P.N."/>
            <person name="Simon M.A."/>
            <person name="Lopez G."/>
            <person name="Yakimov M.M."/>
            <person name="Ferrer M."/>
        </authorList>
    </citation>
    <scope>NUCLEOTIDE SEQUENCE</scope>
</reference>
<comment type="caution">
    <text evidence="6">The sequence shown here is derived from an EMBL/GenBank/DDBJ whole genome shotgun (WGS) entry which is preliminary data.</text>
</comment>
<keyword evidence="2" id="KW-0521">NADP</keyword>
<dbReference type="CDD" id="cd05239">
    <property type="entry name" value="GDP_FS_SDR_e"/>
    <property type="match status" value="1"/>
</dbReference>
<evidence type="ECO:0000259" key="5">
    <source>
        <dbReference type="Pfam" id="PF01370"/>
    </source>
</evidence>
<dbReference type="Gene3D" id="3.90.25.10">
    <property type="entry name" value="UDP-galactose 4-epimerase, domain 1"/>
    <property type="match status" value="3"/>
</dbReference>